<protein>
    <submittedName>
        <fullName evidence="2">Uncharacterized protein</fullName>
    </submittedName>
</protein>
<organism evidence="2 3">
    <name type="scientific">Purpureocillium lilacinum</name>
    <name type="common">Paecilomyces lilacinus</name>
    <dbReference type="NCBI Taxonomy" id="33203"/>
    <lineage>
        <taxon>Eukaryota</taxon>
        <taxon>Fungi</taxon>
        <taxon>Dikarya</taxon>
        <taxon>Ascomycota</taxon>
        <taxon>Pezizomycotina</taxon>
        <taxon>Sordariomycetes</taxon>
        <taxon>Hypocreomycetidae</taxon>
        <taxon>Hypocreales</taxon>
        <taxon>Ophiocordycipitaceae</taxon>
        <taxon>Purpureocillium</taxon>
    </lineage>
</organism>
<feature type="region of interest" description="Disordered" evidence="1">
    <location>
        <begin position="56"/>
        <end position="88"/>
    </location>
</feature>
<feature type="compositionally biased region" description="Polar residues" evidence="1">
    <location>
        <begin position="447"/>
        <end position="461"/>
    </location>
</feature>
<gene>
    <name evidence="2" type="ORF">Purlil1_5808</name>
</gene>
<sequence length="651" mass="70994">MQEAGTDLAARLTCSSAKGVRIGTDIKLTLEPRLKPRGRQSLVAVAWSTGRSTWRGQLAGSNGGWRESKSSIVSQPVPRPAGTNGGDKLEVVARTGTPQELELERVGTWKVQARRTYPESCIAFALDRRPAFSRPTQARDKLRAGGSNAVICNPSGGHDKTATREEFNLALKTCRRVHRGPSPLTRALSRTSTCEDWADREAPPPDAREAAPSAYRRTASTLPDPRSEGHTLPPPAYAAFSRTVVRIGGYSRQAKTLARFSRSSMEAMPTLTQTRGYRASRVSARDEESRQRARAHRRGADGRHHCQGPRAAQVVQDEYILHAQHLLQSCVAFPPLMYASHLASAPAIGAGQMYNLCMSSPLCSAMTGVGRVLRPQPAWPSVGSRRGGRNPRSFGQRPRRPPPRARTMAENNVARREDSVSLRQALVARRGRRDHQEKPTGRGWPATLSSGSANESVSNGISKEHAPQWSQIGPGRAGQGMAWHGTARDCWQERRTTGATIRPQQRLRDALGGVSSRDISGFAAGWVSRPASRPRGPIVSAELRGAEPRARERRAPYIHARTIVSPWIRSSAMQGHDFSGPMKPRLAHWFQKRERWAIHGHLGIVSPAPSNPASPDKGQGAGASEGQKVGEAVRKPPEQILGHCRQQTGPS</sequence>
<feature type="compositionally biased region" description="Basic and acidic residues" evidence="1">
    <location>
        <begin position="197"/>
        <end position="209"/>
    </location>
</feature>
<keyword evidence="3" id="KW-1185">Reference proteome</keyword>
<accession>A0ABR0C0G2</accession>
<reference evidence="2 3" key="1">
    <citation type="journal article" date="2024" name="Microbiol. Resour. Announc.">
        <title>Genome annotations for the ascomycete fungi Trichoderma harzianum, Trichoderma aggressivum, and Purpureocillium lilacinum.</title>
        <authorList>
            <person name="Beijen E.P.W."/>
            <person name="Ohm R.A."/>
        </authorList>
    </citation>
    <scope>NUCLEOTIDE SEQUENCE [LARGE SCALE GENOMIC DNA]</scope>
    <source>
        <strain evidence="2 3">CBS 150709</strain>
    </source>
</reference>
<evidence type="ECO:0000313" key="2">
    <source>
        <dbReference type="EMBL" id="KAK4089705.1"/>
    </source>
</evidence>
<feature type="region of interest" description="Disordered" evidence="1">
    <location>
        <begin position="603"/>
        <end position="651"/>
    </location>
</feature>
<proteinExistence type="predicted"/>
<evidence type="ECO:0000256" key="1">
    <source>
        <dbReference type="SAM" id="MobiDB-lite"/>
    </source>
</evidence>
<dbReference type="Proteomes" id="UP001287286">
    <property type="component" value="Unassembled WGS sequence"/>
</dbReference>
<feature type="region of interest" description="Disordered" evidence="1">
    <location>
        <begin position="273"/>
        <end position="308"/>
    </location>
</feature>
<name>A0ABR0C0G2_PURLI</name>
<dbReference type="EMBL" id="JAWRVI010000018">
    <property type="protein sequence ID" value="KAK4089705.1"/>
    <property type="molecule type" value="Genomic_DNA"/>
</dbReference>
<feature type="region of interest" description="Disordered" evidence="1">
    <location>
        <begin position="180"/>
        <end position="235"/>
    </location>
</feature>
<evidence type="ECO:0000313" key="3">
    <source>
        <dbReference type="Proteomes" id="UP001287286"/>
    </source>
</evidence>
<comment type="caution">
    <text evidence="2">The sequence shown here is derived from an EMBL/GenBank/DDBJ whole genome shotgun (WGS) entry which is preliminary data.</text>
</comment>
<feature type="region of interest" description="Disordered" evidence="1">
    <location>
        <begin position="375"/>
        <end position="485"/>
    </location>
</feature>